<protein>
    <submittedName>
        <fullName evidence="1">Uncharacterized protein</fullName>
    </submittedName>
</protein>
<gene>
    <name evidence="1" type="ORF">METZ01_LOCUS238286</name>
</gene>
<name>A0A382HE50_9ZZZZ</name>
<sequence length="52" mass="5895">MNVPHDVRGHFATLILVKLPAQWNGNQRASHTDRLDSAVESVQRDAEWKEIG</sequence>
<dbReference type="AlphaFoldDB" id="A0A382HE50"/>
<evidence type="ECO:0000313" key="1">
    <source>
        <dbReference type="EMBL" id="SVB85432.1"/>
    </source>
</evidence>
<proteinExistence type="predicted"/>
<reference evidence="1" key="1">
    <citation type="submission" date="2018-05" db="EMBL/GenBank/DDBJ databases">
        <authorList>
            <person name="Lanie J.A."/>
            <person name="Ng W.-L."/>
            <person name="Kazmierczak K.M."/>
            <person name="Andrzejewski T.M."/>
            <person name="Davidsen T.M."/>
            <person name="Wayne K.J."/>
            <person name="Tettelin H."/>
            <person name="Glass J.I."/>
            <person name="Rusch D."/>
            <person name="Podicherti R."/>
            <person name="Tsui H.-C.T."/>
            <person name="Winkler M.E."/>
        </authorList>
    </citation>
    <scope>NUCLEOTIDE SEQUENCE</scope>
</reference>
<feature type="non-terminal residue" evidence="1">
    <location>
        <position position="52"/>
    </location>
</feature>
<dbReference type="EMBL" id="UINC01060680">
    <property type="protein sequence ID" value="SVB85432.1"/>
    <property type="molecule type" value="Genomic_DNA"/>
</dbReference>
<organism evidence="1">
    <name type="scientific">marine metagenome</name>
    <dbReference type="NCBI Taxonomy" id="408172"/>
    <lineage>
        <taxon>unclassified sequences</taxon>
        <taxon>metagenomes</taxon>
        <taxon>ecological metagenomes</taxon>
    </lineage>
</organism>
<accession>A0A382HE50</accession>